<reference evidence="1" key="1">
    <citation type="submission" date="2019-03" db="EMBL/GenBank/DDBJ databases">
        <title>Lake Tanganyika Metagenome-Assembled Genomes (MAGs).</title>
        <authorList>
            <person name="Tran P."/>
        </authorList>
    </citation>
    <scope>NUCLEOTIDE SEQUENCE</scope>
    <source>
        <strain evidence="1">K_DeepCast_150m_m2_040</strain>
    </source>
</reference>
<name>A0A938BRS4_UNCW3</name>
<comment type="caution">
    <text evidence="1">The sequence shown here is derived from an EMBL/GenBank/DDBJ whole genome shotgun (WGS) entry which is preliminary data.</text>
</comment>
<evidence type="ECO:0000313" key="2">
    <source>
        <dbReference type="Proteomes" id="UP000779900"/>
    </source>
</evidence>
<protein>
    <submittedName>
        <fullName evidence="1">Uncharacterized protein</fullName>
    </submittedName>
</protein>
<dbReference type="AlphaFoldDB" id="A0A938BRS4"/>
<dbReference type="EMBL" id="VGIR01000050">
    <property type="protein sequence ID" value="MBM3331920.1"/>
    <property type="molecule type" value="Genomic_DNA"/>
</dbReference>
<accession>A0A938BRS4</accession>
<proteinExistence type="predicted"/>
<gene>
    <name evidence="1" type="ORF">FJY68_08750</name>
</gene>
<dbReference type="Proteomes" id="UP000779900">
    <property type="component" value="Unassembled WGS sequence"/>
</dbReference>
<evidence type="ECO:0000313" key="1">
    <source>
        <dbReference type="EMBL" id="MBM3331920.1"/>
    </source>
</evidence>
<sequence length="418" mass="47076">MTSFSVRYRCDQGSSPNPGGIVELAERSFFDYAPIAQTTGTSAAAGRRAGSGTAVEIAAMVADILLTSPYAREVPGSAVQTRAEIESRVVTRIRAGRRLSGLMLWAPKKHWVHGPDSSIDVAELVALRTLFDIHSAVRRVYDPGIHFHVHVEDLEHAFVHGWSIQLEEDMERYISRLCAAVEVLGLQELISVTRATSLASGERELEAWRLRMAQNLSALRAYWYDSERNGLERFERYGTYRALERLGWRGPIPREMRDFYLGRIKRGNCRGIEMAEAADMVMRNLAGILLHHQEHLLRVSDDPRPLIVSFMPQPPGTELHLTLGRVNLRFVSRKASHSADKAAPWSVKGCLHERRGRLLPTFTSRRQPLGPYAQACAGTFVLARGRHRVPVRADLLLGNKEKMSALERKRRAEQRLCD</sequence>
<organism evidence="1 2">
    <name type="scientific">candidate division WOR-3 bacterium</name>
    <dbReference type="NCBI Taxonomy" id="2052148"/>
    <lineage>
        <taxon>Bacteria</taxon>
        <taxon>Bacteria division WOR-3</taxon>
    </lineage>
</organism>